<dbReference type="SUPFAM" id="SSF54523">
    <property type="entry name" value="Pili subunits"/>
    <property type="match status" value="1"/>
</dbReference>
<dbReference type="PROSITE" id="PS00409">
    <property type="entry name" value="PROKAR_NTER_METHYL"/>
    <property type="match status" value="1"/>
</dbReference>
<organism evidence="5 6">
    <name type="scientific">Undibacterium curvum</name>
    <dbReference type="NCBI Taxonomy" id="2762294"/>
    <lineage>
        <taxon>Bacteria</taxon>
        <taxon>Pseudomonadati</taxon>
        <taxon>Pseudomonadota</taxon>
        <taxon>Betaproteobacteria</taxon>
        <taxon>Burkholderiales</taxon>
        <taxon>Oxalobacteraceae</taxon>
        <taxon>Undibacterium</taxon>
    </lineage>
</organism>
<dbReference type="InterPro" id="IPR012902">
    <property type="entry name" value="N_methyl_site"/>
</dbReference>
<dbReference type="Proteomes" id="UP000654304">
    <property type="component" value="Unassembled WGS sequence"/>
</dbReference>
<evidence type="ECO:0000313" key="5">
    <source>
        <dbReference type="EMBL" id="MBC3931209.1"/>
    </source>
</evidence>
<evidence type="ECO:0000256" key="3">
    <source>
        <dbReference type="RuleBase" id="RU000389"/>
    </source>
</evidence>
<evidence type="ECO:0000313" key="6">
    <source>
        <dbReference type="Proteomes" id="UP000654304"/>
    </source>
</evidence>
<keyword evidence="3" id="KW-0281">Fimbrium</keyword>
<evidence type="ECO:0000256" key="2">
    <source>
        <dbReference type="ARBA" id="ARBA00022481"/>
    </source>
</evidence>
<sequence length="149" mass="15463">MKFAKKVQQGFTLIELMIVVAIIGILAAVALPAYNDYTTRAQVSEAVELLGGMKGPLAAYGYEQNAWPALVASNPTATDIVATLTGKYTSITNSVTGTFPTGAITATMSSGQASGKKVVLKTTDGGQTWACNSTAGTDVAIKWLPQACK</sequence>
<keyword evidence="2" id="KW-0488">Methylation</keyword>
<comment type="similarity">
    <text evidence="1 3">Belongs to the N-Me-Phe pilin family.</text>
</comment>
<proteinExistence type="inferred from homology"/>
<dbReference type="InterPro" id="IPR001082">
    <property type="entry name" value="Pilin"/>
</dbReference>
<gene>
    <name evidence="5" type="ORF">H8K43_05940</name>
</gene>
<dbReference type="EMBL" id="JACOGD010000002">
    <property type="protein sequence ID" value="MBC3931209.1"/>
    <property type="molecule type" value="Genomic_DNA"/>
</dbReference>
<reference evidence="5 6" key="1">
    <citation type="submission" date="2020-08" db="EMBL/GenBank/DDBJ databases">
        <title>Novel species isolated from subtropical streams in China.</title>
        <authorList>
            <person name="Lu H."/>
        </authorList>
    </citation>
    <scope>NUCLEOTIDE SEQUENCE [LARGE SCALE GENOMIC DNA]</scope>
    <source>
        <strain evidence="5 6">CY22W</strain>
    </source>
</reference>
<keyword evidence="4" id="KW-1133">Transmembrane helix</keyword>
<dbReference type="NCBIfam" id="TIGR02532">
    <property type="entry name" value="IV_pilin_GFxxxE"/>
    <property type="match status" value="1"/>
</dbReference>
<evidence type="ECO:0000256" key="4">
    <source>
        <dbReference type="SAM" id="Phobius"/>
    </source>
</evidence>
<dbReference type="PANTHER" id="PTHR30093:SF34">
    <property type="entry name" value="PREPILIN PEPTIDASE-DEPENDENT PROTEIN D"/>
    <property type="match status" value="1"/>
</dbReference>
<keyword evidence="4" id="KW-0812">Transmembrane</keyword>
<keyword evidence="6" id="KW-1185">Reference proteome</keyword>
<dbReference type="PANTHER" id="PTHR30093">
    <property type="entry name" value="GENERAL SECRETION PATHWAY PROTEIN G"/>
    <property type="match status" value="1"/>
</dbReference>
<dbReference type="InterPro" id="IPR045584">
    <property type="entry name" value="Pilin-like"/>
</dbReference>
<comment type="caution">
    <text evidence="5">The sequence shown here is derived from an EMBL/GenBank/DDBJ whole genome shotgun (WGS) entry which is preliminary data.</text>
</comment>
<dbReference type="Pfam" id="PF07963">
    <property type="entry name" value="N_methyl"/>
    <property type="match status" value="1"/>
</dbReference>
<dbReference type="Pfam" id="PF00114">
    <property type="entry name" value="Pilin"/>
    <property type="match status" value="1"/>
</dbReference>
<name>A0ABR7A2Y9_9BURK</name>
<feature type="transmembrane region" description="Helical" evidence="4">
    <location>
        <begin position="12"/>
        <end position="34"/>
    </location>
</feature>
<keyword evidence="4" id="KW-0472">Membrane</keyword>
<accession>A0ABR7A2Y9</accession>
<protein>
    <submittedName>
        <fullName evidence="5">Pilin</fullName>
    </submittedName>
</protein>
<dbReference type="Gene3D" id="3.30.700.10">
    <property type="entry name" value="Glycoprotein, Type 4 Pilin"/>
    <property type="match status" value="1"/>
</dbReference>
<evidence type="ECO:0000256" key="1">
    <source>
        <dbReference type="ARBA" id="ARBA00005233"/>
    </source>
</evidence>